<dbReference type="InterPro" id="IPR000082">
    <property type="entry name" value="SEA_dom"/>
</dbReference>
<dbReference type="PROSITE" id="PS50024">
    <property type="entry name" value="SEA"/>
    <property type="match status" value="1"/>
</dbReference>
<dbReference type="InterPro" id="IPR036364">
    <property type="entry name" value="SEA_dom_sf"/>
</dbReference>
<dbReference type="AlphaFoldDB" id="V8N5U0"/>
<dbReference type="InterPro" id="IPR053311">
    <property type="entry name" value="Mucosal_Integrity_Assoc"/>
</dbReference>
<dbReference type="SMART" id="SM00200">
    <property type="entry name" value="SEA"/>
    <property type="match status" value="1"/>
</dbReference>
<keyword evidence="3" id="KW-1185">Reference proteome</keyword>
<dbReference type="PANTHER" id="PTHR37999">
    <property type="entry name" value="MUCIN-17"/>
    <property type="match status" value="1"/>
</dbReference>
<organism evidence="2 3">
    <name type="scientific">Ophiophagus hannah</name>
    <name type="common">King cobra</name>
    <name type="synonym">Naja hannah</name>
    <dbReference type="NCBI Taxonomy" id="8665"/>
    <lineage>
        <taxon>Eukaryota</taxon>
        <taxon>Metazoa</taxon>
        <taxon>Chordata</taxon>
        <taxon>Craniata</taxon>
        <taxon>Vertebrata</taxon>
        <taxon>Euteleostomi</taxon>
        <taxon>Lepidosauria</taxon>
        <taxon>Squamata</taxon>
        <taxon>Bifurcata</taxon>
        <taxon>Unidentata</taxon>
        <taxon>Episquamata</taxon>
        <taxon>Toxicofera</taxon>
        <taxon>Serpentes</taxon>
        <taxon>Colubroidea</taxon>
        <taxon>Elapidae</taxon>
        <taxon>Elapinae</taxon>
        <taxon>Ophiophagus</taxon>
    </lineage>
</organism>
<dbReference type="EMBL" id="AZIM01010954">
    <property type="protein sequence ID" value="ETE56922.1"/>
    <property type="molecule type" value="Genomic_DNA"/>
</dbReference>
<dbReference type="Proteomes" id="UP000018936">
    <property type="component" value="Unassembled WGS sequence"/>
</dbReference>
<dbReference type="Pfam" id="PF01390">
    <property type="entry name" value="SEA"/>
    <property type="match status" value="1"/>
</dbReference>
<dbReference type="OrthoDB" id="7493297at2759"/>
<dbReference type="Gene3D" id="3.30.70.960">
    <property type="entry name" value="SEA domain"/>
    <property type="match status" value="1"/>
</dbReference>
<feature type="domain" description="SEA" evidence="1">
    <location>
        <begin position="2"/>
        <end position="113"/>
    </location>
</feature>
<protein>
    <recommendedName>
        <fullName evidence="1">SEA domain-containing protein</fullName>
    </recommendedName>
</protein>
<dbReference type="PANTHER" id="PTHR37999:SF2">
    <property type="entry name" value="MUCIN-17"/>
    <property type="match status" value="1"/>
</dbReference>
<evidence type="ECO:0000313" key="3">
    <source>
        <dbReference type="Proteomes" id="UP000018936"/>
    </source>
</evidence>
<sequence length="113" mass="12769">NVTVTVKAQVKVTNREYNKSLEDLSSYYSLEIQAQFKKQMNNVYGAVPGYLDVEILGMRNGSIIVDHKVIFQVQIQNNQEMIEQQVANITEEVRHSLTEIQSDGHCARGPGMV</sequence>
<comment type="caution">
    <text evidence="2">The sequence shown here is derived from an EMBL/GenBank/DDBJ whole genome shotgun (WGS) entry which is preliminary data.</text>
</comment>
<gene>
    <name evidence="2" type="ORF">L345_17366</name>
</gene>
<evidence type="ECO:0000313" key="2">
    <source>
        <dbReference type="EMBL" id="ETE56922.1"/>
    </source>
</evidence>
<dbReference type="SUPFAM" id="SSF82671">
    <property type="entry name" value="SEA domain"/>
    <property type="match status" value="1"/>
</dbReference>
<reference evidence="2 3" key="1">
    <citation type="journal article" date="2013" name="Proc. Natl. Acad. Sci. U.S.A.">
        <title>The king cobra genome reveals dynamic gene evolution and adaptation in the snake venom system.</title>
        <authorList>
            <person name="Vonk F.J."/>
            <person name="Casewell N.R."/>
            <person name="Henkel C.V."/>
            <person name="Heimberg A.M."/>
            <person name="Jansen H.J."/>
            <person name="McCleary R.J."/>
            <person name="Kerkkamp H.M."/>
            <person name="Vos R.A."/>
            <person name="Guerreiro I."/>
            <person name="Calvete J.J."/>
            <person name="Wuster W."/>
            <person name="Woods A.E."/>
            <person name="Logan J.M."/>
            <person name="Harrison R.A."/>
            <person name="Castoe T.A."/>
            <person name="de Koning A.P."/>
            <person name="Pollock D.D."/>
            <person name="Yandell M."/>
            <person name="Calderon D."/>
            <person name="Renjifo C."/>
            <person name="Currier R.B."/>
            <person name="Salgado D."/>
            <person name="Pla D."/>
            <person name="Sanz L."/>
            <person name="Hyder A.S."/>
            <person name="Ribeiro J.M."/>
            <person name="Arntzen J.W."/>
            <person name="van den Thillart G.E."/>
            <person name="Boetzer M."/>
            <person name="Pirovano W."/>
            <person name="Dirks R.P."/>
            <person name="Spaink H.P."/>
            <person name="Duboule D."/>
            <person name="McGlinn E."/>
            <person name="Kini R.M."/>
            <person name="Richardson M.K."/>
        </authorList>
    </citation>
    <scope>NUCLEOTIDE SEQUENCE</scope>
    <source>
        <tissue evidence="2">Blood</tissue>
    </source>
</reference>
<proteinExistence type="predicted"/>
<accession>V8N5U0</accession>
<feature type="non-terminal residue" evidence="2">
    <location>
        <position position="1"/>
    </location>
</feature>
<evidence type="ECO:0000259" key="1">
    <source>
        <dbReference type="PROSITE" id="PS50024"/>
    </source>
</evidence>
<name>V8N5U0_OPHHA</name>